<proteinExistence type="predicted"/>
<feature type="compositionally biased region" description="Low complexity" evidence="1">
    <location>
        <begin position="16"/>
        <end position="28"/>
    </location>
</feature>
<dbReference type="EMBL" id="PGCJ01000349">
    <property type="protein sequence ID" value="PLW31402.1"/>
    <property type="molecule type" value="Genomic_DNA"/>
</dbReference>
<evidence type="ECO:0000256" key="1">
    <source>
        <dbReference type="SAM" id="MobiDB-lite"/>
    </source>
</evidence>
<keyword evidence="3" id="KW-1185">Reference proteome</keyword>
<name>A0A2N5U109_9BASI</name>
<reference evidence="2 3" key="1">
    <citation type="submission" date="2017-11" db="EMBL/GenBank/DDBJ databases">
        <title>De novo assembly and phasing of dikaryotic genomes from two isolates of Puccinia coronata f. sp. avenae, the causal agent of oat crown rust.</title>
        <authorList>
            <person name="Miller M.E."/>
            <person name="Zhang Y."/>
            <person name="Omidvar V."/>
            <person name="Sperschneider J."/>
            <person name="Schwessinger B."/>
            <person name="Raley C."/>
            <person name="Palmer J.M."/>
            <person name="Garnica D."/>
            <person name="Upadhyaya N."/>
            <person name="Rathjen J."/>
            <person name="Taylor J.M."/>
            <person name="Park R.F."/>
            <person name="Dodds P.N."/>
            <person name="Hirsch C.D."/>
            <person name="Kianian S.F."/>
            <person name="Figueroa M."/>
        </authorList>
    </citation>
    <scope>NUCLEOTIDE SEQUENCE [LARGE SCALE GENOMIC DNA]</scope>
    <source>
        <strain evidence="2">12NC29</strain>
    </source>
</reference>
<comment type="caution">
    <text evidence="2">The sequence shown here is derived from an EMBL/GenBank/DDBJ whole genome shotgun (WGS) entry which is preliminary data.</text>
</comment>
<sequence>MVASDINSDATIRASFSGSAADSSPSLSQRAQGNPACQILPTGNQTAKRSYPQMTGDDAAHYNDTRRKEKSDFGTSYTMCCKESVAKTSKAVAKAPFGIEASKVPHGQRLSNLINCLSDKRSSTAAQISDKHNRTQASNCN</sequence>
<protein>
    <submittedName>
        <fullName evidence="2">Uncharacterized protein</fullName>
    </submittedName>
</protein>
<accession>A0A2N5U109</accession>
<evidence type="ECO:0000313" key="3">
    <source>
        <dbReference type="Proteomes" id="UP000235388"/>
    </source>
</evidence>
<feature type="compositionally biased region" description="Basic and acidic residues" evidence="1">
    <location>
        <begin position="58"/>
        <end position="72"/>
    </location>
</feature>
<evidence type="ECO:0000313" key="2">
    <source>
        <dbReference type="EMBL" id="PLW31402.1"/>
    </source>
</evidence>
<gene>
    <name evidence="2" type="ORF">PCANC_16712</name>
</gene>
<feature type="region of interest" description="Disordered" evidence="1">
    <location>
        <begin position="16"/>
        <end position="73"/>
    </location>
</feature>
<dbReference type="Proteomes" id="UP000235388">
    <property type="component" value="Unassembled WGS sequence"/>
</dbReference>
<dbReference type="AlphaFoldDB" id="A0A2N5U109"/>
<organism evidence="2 3">
    <name type="scientific">Puccinia coronata f. sp. avenae</name>
    <dbReference type="NCBI Taxonomy" id="200324"/>
    <lineage>
        <taxon>Eukaryota</taxon>
        <taxon>Fungi</taxon>
        <taxon>Dikarya</taxon>
        <taxon>Basidiomycota</taxon>
        <taxon>Pucciniomycotina</taxon>
        <taxon>Pucciniomycetes</taxon>
        <taxon>Pucciniales</taxon>
        <taxon>Pucciniaceae</taxon>
        <taxon>Puccinia</taxon>
    </lineage>
</organism>